<evidence type="ECO:0000313" key="2">
    <source>
        <dbReference type="EMBL" id="MXV51011.1"/>
    </source>
</evidence>
<feature type="signal peptide" evidence="1">
    <location>
        <begin position="1"/>
        <end position="24"/>
    </location>
</feature>
<dbReference type="InterPro" id="IPR019861">
    <property type="entry name" value="PorP/SprF_Bacteroidetes"/>
</dbReference>
<feature type="chain" id="PRO_5029724713" evidence="1">
    <location>
        <begin position="25"/>
        <end position="320"/>
    </location>
</feature>
<accession>A0A7K1Y9I7</accession>
<evidence type="ECO:0000313" key="3">
    <source>
        <dbReference type="Proteomes" id="UP000466586"/>
    </source>
</evidence>
<keyword evidence="1" id="KW-0732">Signal</keyword>
<sequence>MKRLLKLTAAGTVMCLLLSGKSFAQADLLGGQYIFSKVYVNPSFVGTDGRLNANAYYQMNESGQASNSYTISTDVDGLFANNKSGWGLNLTRSRFGNDSYTVAYANYAYHVDLSSDLKMSSGVGIGFQQFDISMVQLQTVTENDPAAMNNVYSSKLDARAGIRLEYSSKFYGGLSFDNLISVYSNKEDYQYQVPPMFRKINMYALLGANLEYSNGFGFQPSFLFIKTFGGNTAFELNAMLEMAKTITFGIAFRQDIIDLKSTNTSDDHSTQSIIRPLIQYNVSKTNSLKFGYCYSFNTGRPTGVGKGSHDLSVVFNLPVK</sequence>
<dbReference type="NCBIfam" id="TIGR03519">
    <property type="entry name" value="T9SS_PorP_fam"/>
    <property type="match status" value="1"/>
</dbReference>
<dbReference type="EMBL" id="WVHT01000003">
    <property type="protein sequence ID" value="MXV51011.1"/>
    <property type="molecule type" value="Genomic_DNA"/>
</dbReference>
<dbReference type="Proteomes" id="UP000466586">
    <property type="component" value="Unassembled WGS sequence"/>
</dbReference>
<evidence type="ECO:0000256" key="1">
    <source>
        <dbReference type="SAM" id="SignalP"/>
    </source>
</evidence>
<name>A0A7K1Y9I7_9SPHI</name>
<keyword evidence="3" id="KW-1185">Reference proteome</keyword>
<dbReference type="RefSeq" id="WP_160844185.1">
    <property type="nucleotide sequence ID" value="NZ_WVHT01000003.1"/>
</dbReference>
<dbReference type="Pfam" id="PF11751">
    <property type="entry name" value="PorP_SprF"/>
    <property type="match status" value="1"/>
</dbReference>
<protein>
    <submittedName>
        <fullName evidence="2">Type IX secretion system membrane protein PorP/SprF</fullName>
    </submittedName>
</protein>
<organism evidence="2 3">
    <name type="scientific">Hufsiella arboris</name>
    <dbReference type="NCBI Taxonomy" id="2695275"/>
    <lineage>
        <taxon>Bacteria</taxon>
        <taxon>Pseudomonadati</taxon>
        <taxon>Bacteroidota</taxon>
        <taxon>Sphingobacteriia</taxon>
        <taxon>Sphingobacteriales</taxon>
        <taxon>Sphingobacteriaceae</taxon>
        <taxon>Hufsiella</taxon>
    </lineage>
</organism>
<gene>
    <name evidence="2" type="ORF">GS399_08505</name>
</gene>
<comment type="caution">
    <text evidence="2">The sequence shown here is derived from an EMBL/GenBank/DDBJ whole genome shotgun (WGS) entry which is preliminary data.</text>
</comment>
<dbReference type="AlphaFoldDB" id="A0A7K1Y9I7"/>
<proteinExistence type="predicted"/>
<reference evidence="2 3" key="1">
    <citation type="submission" date="2019-11" db="EMBL/GenBank/DDBJ databases">
        <title>Pedobacter sp. HMF7647 Genome sequencing and assembly.</title>
        <authorList>
            <person name="Kang H."/>
            <person name="Kim H."/>
            <person name="Joh K."/>
        </authorList>
    </citation>
    <scope>NUCLEOTIDE SEQUENCE [LARGE SCALE GENOMIC DNA]</scope>
    <source>
        <strain evidence="2 3">HMF7647</strain>
    </source>
</reference>